<accession>A0ABV2RXP7</accession>
<gene>
    <name evidence="1" type="ORF">ABIF63_005775</name>
</gene>
<comment type="caution">
    <text evidence="1">The sequence shown here is derived from an EMBL/GenBank/DDBJ whole genome shotgun (WGS) entry which is preliminary data.</text>
</comment>
<proteinExistence type="predicted"/>
<dbReference type="EMBL" id="JBEPTQ010000002">
    <property type="protein sequence ID" value="MET4721669.1"/>
    <property type="molecule type" value="Genomic_DNA"/>
</dbReference>
<evidence type="ECO:0000313" key="1">
    <source>
        <dbReference type="EMBL" id="MET4721669.1"/>
    </source>
</evidence>
<organism evidence="1 2">
    <name type="scientific">Bradyrhizobium japonicum</name>
    <dbReference type="NCBI Taxonomy" id="375"/>
    <lineage>
        <taxon>Bacteria</taxon>
        <taxon>Pseudomonadati</taxon>
        <taxon>Pseudomonadota</taxon>
        <taxon>Alphaproteobacteria</taxon>
        <taxon>Hyphomicrobiales</taxon>
        <taxon>Nitrobacteraceae</taxon>
        <taxon>Bradyrhizobium</taxon>
    </lineage>
</organism>
<protein>
    <recommendedName>
        <fullName evidence="3">Helix-turn-helix domain-containing protein</fullName>
    </recommendedName>
</protein>
<evidence type="ECO:0008006" key="3">
    <source>
        <dbReference type="Google" id="ProtNLM"/>
    </source>
</evidence>
<sequence>MTEAPKTLSVPEAGAKYFGLSRNGSYAAAGRGEIPTIKLGKKLLRVPVQALEDMLSAASKRSVA</sequence>
<dbReference type="Proteomes" id="UP001549291">
    <property type="component" value="Unassembled WGS sequence"/>
</dbReference>
<keyword evidence="2" id="KW-1185">Reference proteome</keyword>
<name>A0ABV2RXP7_BRAJP</name>
<evidence type="ECO:0000313" key="2">
    <source>
        <dbReference type="Proteomes" id="UP001549291"/>
    </source>
</evidence>
<dbReference type="RefSeq" id="WP_354270184.1">
    <property type="nucleotide sequence ID" value="NZ_JBEPTQ010000002.1"/>
</dbReference>
<reference evidence="1 2" key="1">
    <citation type="submission" date="2024-06" db="EMBL/GenBank/DDBJ databases">
        <title>Genomic Encyclopedia of Type Strains, Phase V (KMG-V): Genome sequencing to study the core and pangenomes of soil and plant-associated prokaryotes.</title>
        <authorList>
            <person name="Whitman W."/>
        </authorList>
    </citation>
    <scope>NUCLEOTIDE SEQUENCE [LARGE SCALE GENOMIC DNA]</scope>
    <source>
        <strain evidence="1 2">USDA 160</strain>
    </source>
</reference>